<evidence type="ECO:0000256" key="12">
    <source>
        <dbReference type="ARBA" id="ARBA00049396"/>
    </source>
</evidence>
<feature type="domain" description="Dihydrodipicolinate reductase C-terminal" evidence="14">
    <location>
        <begin position="132"/>
        <end position="182"/>
    </location>
</feature>
<sequence>MIKLLILGPTGSMGKLISSLAITDSDIEVVAACDLTQIGKELGSFVAIDDPNKILIKDVNNLQEVINETKPEVVIDFTVAKATEKNCTICVENGIRCVIGTTAMSKDFLDKFEELVGKNKAPAVISPNMATGVNLVFKISGILANYLKEWDIEVIEAHHHRKVDAPSGTALKIGEVISDSIDSNLDEIAKYGRKRGSN</sequence>
<dbReference type="EMBL" id="BARW01019256">
    <property type="protein sequence ID" value="GAI93230.1"/>
    <property type="molecule type" value="Genomic_DNA"/>
</dbReference>
<feature type="domain" description="Dihydrodipicolinate reductase N-terminal" evidence="13">
    <location>
        <begin position="2"/>
        <end position="129"/>
    </location>
</feature>
<gene>
    <name evidence="15" type="ORF">S12H4_32795</name>
</gene>
<dbReference type="NCBIfam" id="TIGR00036">
    <property type="entry name" value="dapB"/>
    <property type="match status" value="1"/>
</dbReference>
<keyword evidence="3" id="KW-0028">Amino-acid biosynthesis</keyword>
<evidence type="ECO:0000259" key="14">
    <source>
        <dbReference type="Pfam" id="PF05173"/>
    </source>
</evidence>
<feature type="non-terminal residue" evidence="15">
    <location>
        <position position="198"/>
    </location>
</feature>
<dbReference type="SUPFAM" id="SSF51735">
    <property type="entry name" value="NAD(P)-binding Rossmann-fold domains"/>
    <property type="match status" value="1"/>
</dbReference>
<evidence type="ECO:0000256" key="4">
    <source>
        <dbReference type="ARBA" id="ARBA00022857"/>
    </source>
</evidence>
<accession>X1U061</accession>
<comment type="pathway">
    <text evidence="9">Amino-acid biosynthesis; L-lysine biosynthesis via DAP pathway; (S)-tetrahydrodipicolinate from L-aspartate: step 4/4.</text>
</comment>
<keyword evidence="6" id="KW-0560">Oxidoreductase</keyword>
<dbReference type="Pfam" id="PF05173">
    <property type="entry name" value="DapB_C"/>
    <property type="match status" value="1"/>
</dbReference>
<keyword evidence="2" id="KW-0963">Cytoplasm</keyword>
<dbReference type="AlphaFoldDB" id="X1U061"/>
<comment type="catalytic activity">
    <reaction evidence="12">
        <text>(S)-2,3,4,5-tetrahydrodipicolinate + NAD(+) + H2O = (2S,4S)-4-hydroxy-2,3,4,5-tetrahydrodipicolinate + NADH + H(+)</text>
        <dbReference type="Rhea" id="RHEA:35323"/>
        <dbReference type="ChEBI" id="CHEBI:15377"/>
        <dbReference type="ChEBI" id="CHEBI:15378"/>
        <dbReference type="ChEBI" id="CHEBI:16845"/>
        <dbReference type="ChEBI" id="CHEBI:57540"/>
        <dbReference type="ChEBI" id="CHEBI:57945"/>
        <dbReference type="ChEBI" id="CHEBI:67139"/>
        <dbReference type="EC" id="1.17.1.8"/>
    </reaction>
</comment>
<evidence type="ECO:0000256" key="7">
    <source>
        <dbReference type="ARBA" id="ARBA00023027"/>
    </source>
</evidence>
<dbReference type="InterPro" id="IPR022663">
    <property type="entry name" value="DapB_C"/>
</dbReference>
<dbReference type="GO" id="GO:0019877">
    <property type="term" value="P:diaminopimelate biosynthetic process"/>
    <property type="evidence" value="ECO:0007669"/>
    <property type="project" value="UniProtKB-KW"/>
</dbReference>
<dbReference type="CDD" id="cd02274">
    <property type="entry name" value="DHDPR_N"/>
    <property type="match status" value="1"/>
</dbReference>
<keyword evidence="5" id="KW-0220">Diaminopimelate biosynthesis</keyword>
<protein>
    <recommendedName>
        <fullName evidence="10">4-hydroxy-tetrahydrodipicolinate reductase</fullName>
        <ecNumber evidence="10">1.17.1.8</ecNumber>
    </recommendedName>
</protein>
<comment type="catalytic activity">
    <reaction evidence="11">
        <text>(S)-2,3,4,5-tetrahydrodipicolinate + NADP(+) + H2O = (2S,4S)-4-hydroxy-2,3,4,5-tetrahydrodipicolinate + NADPH + H(+)</text>
        <dbReference type="Rhea" id="RHEA:35331"/>
        <dbReference type="ChEBI" id="CHEBI:15377"/>
        <dbReference type="ChEBI" id="CHEBI:15378"/>
        <dbReference type="ChEBI" id="CHEBI:16845"/>
        <dbReference type="ChEBI" id="CHEBI:57783"/>
        <dbReference type="ChEBI" id="CHEBI:58349"/>
        <dbReference type="ChEBI" id="CHEBI:67139"/>
        <dbReference type="EC" id="1.17.1.8"/>
    </reaction>
</comment>
<proteinExistence type="inferred from homology"/>
<dbReference type="GO" id="GO:0008839">
    <property type="term" value="F:4-hydroxy-tetrahydrodipicolinate reductase"/>
    <property type="evidence" value="ECO:0007669"/>
    <property type="project" value="UniProtKB-EC"/>
</dbReference>
<evidence type="ECO:0000256" key="6">
    <source>
        <dbReference type="ARBA" id="ARBA00023002"/>
    </source>
</evidence>
<organism evidence="15">
    <name type="scientific">marine sediment metagenome</name>
    <dbReference type="NCBI Taxonomy" id="412755"/>
    <lineage>
        <taxon>unclassified sequences</taxon>
        <taxon>metagenomes</taxon>
        <taxon>ecological metagenomes</taxon>
    </lineage>
</organism>
<evidence type="ECO:0000259" key="13">
    <source>
        <dbReference type="Pfam" id="PF01113"/>
    </source>
</evidence>
<comment type="caution">
    <text evidence="15">The sequence shown here is derived from an EMBL/GenBank/DDBJ whole genome shotgun (WGS) entry which is preliminary data.</text>
</comment>
<dbReference type="InterPro" id="IPR022664">
    <property type="entry name" value="DapB_N_CS"/>
</dbReference>
<reference evidence="15" key="1">
    <citation type="journal article" date="2014" name="Front. Microbiol.">
        <title>High frequency of phylogenetically diverse reductive dehalogenase-homologous genes in deep subseafloor sedimentary metagenomes.</title>
        <authorList>
            <person name="Kawai M."/>
            <person name="Futagami T."/>
            <person name="Toyoda A."/>
            <person name="Takaki Y."/>
            <person name="Nishi S."/>
            <person name="Hori S."/>
            <person name="Arai W."/>
            <person name="Tsubouchi T."/>
            <person name="Morono Y."/>
            <person name="Uchiyama I."/>
            <person name="Ito T."/>
            <person name="Fujiyama A."/>
            <person name="Inagaki F."/>
            <person name="Takami H."/>
        </authorList>
    </citation>
    <scope>NUCLEOTIDE SEQUENCE</scope>
    <source>
        <strain evidence="15">Expedition CK06-06</strain>
    </source>
</reference>
<dbReference type="PANTHER" id="PTHR20836">
    <property type="entry name" value="DIHYDRODIPICOLINATE REDUCTASE"/>
    <property type="match status" value="1"/>
</dbReference>
<dbReference type="PANTHER" id="PTHR20836:SF0">
    <property type="entry name" value="4-HYDROXY-TETRAHYDRODIPICOLINATE REDUCTASE 1, CHLOROPLASTIC-RELATED"/>
    <property type="match status" value="1"/>
</dbReference>
<evidence type="ECO:0000313" key="15">
    <source>
        <dbReference type="EMBL" id="GAI93230.1"/>
    </source>
</evidence>
<evidence type="ECO:0000256" key="11">
    <source>
        <dbReference type="ARBA" id="ARBA00049080"/>
    </source>
</evidence>
<evidence type="ECO:0000256" key="2">
    <source>
        <dbReference type="ARBA" id="ARBA00022490"/>
    </source>
</evidence>
<keyword evidence="8" id="KW-0457">Lysine biosynthesis</keyword>
<evidence type="ECO:0000256" key="1">
    <source>
        <dbReference type="ARBA" id="ARBA00006642"/>
    </source>
</evidence>
<evidence type="ECO:0000256" key="10">
    <source>
        <dbReference type="ARBA" id="ARBA00038983"/>
    </source>
</evidence>
<dbReference type="EC" id="1.17.1.8" evidence="10"/>
<name>X1U061_9ZZZZ</name>
<evidence type="ECO:0000256" key="3">
    <source>
        <dbReference type="ARBA" id="ARBA00022605"/>
    </source>
</evidence>
<dbReference type="InterPro" id="IPR036291">
    <property type="entry name" value="NAD(P)-bd_dom_sf"/>
</dbReference>
<dbReference type="InterPro" id="IPR000846">
    <property type="entry name" value="DapB_N"/>
</dbReference>
<keyword evidence="4" id="KW-0521">NADP</keyword>
<dbReference type="Pfam" id="PF01113">
    <property type="entry name" value="DapB_N"/>
    <property type="match status" value="1"/>
</dbReference>
<evidence type="ECO:0000256" key="5">
    <source>
        <dbReference type="ARBA" id="ARBA00022915"/>
    </source>
</evidence>
<dbReference type="PROSITE" id="PS01298">
    <property type="entry name" value="DAPB"/>
    <property type="match status" value="1"/>
</dbReference>
<dbReference type="SUPFAM" id="SSF55347">
    <property type="entry name" value="Glyceraldehyde-3-phosphate dehydrogenase-like, C-terminal domain"/>
    <property type="match status" value="1"/>
</dbReference>
<comment type="similarity">
    <text evidence="1">Belongs to the DapB family.</text>
</comment>
<evidence type="ECO:0000256" key="8">
    <source>
        <dbReference type="ARBA" id="ARBA00023154"/>
    </source>
</evidence>
<evidence type="ECO:0000256" key="9">
    <source>
        <dbReference type="ARBA" id="ARBA00037922"/>
    </source>
</evidence>
<dbReference type="InterPro" id="IPR023940">
    <property type="entry name" value="DHDPR_bac"/>
</dbReference>
<dbReference type="Gene3D" id="3.40.50.720">
    <property type="entry name" value="NAD(P)-binding Rossmann-like Domain"/>
    <property type="match status" value="1"/>
</dbReference>
<dbReference type="GO" id="GO:0009089">
    <property type="term" value="P:lysine biosynthetic process via diaminopimelate"/>
    <property type="evidence" value="ECO:0007669"/>
    <property type="project" value="InterPro"/>
</dbReference>
<keyword evidence="7" id="KW-0520">NAD</keyword>